<evidence type="ECO:0000259" key="7">
    <source>
        <dbReference type="PROSITE" id="PS52004"/>
    </source>
</evidence>
<gene>
    <name evidence="8" type="ORF">LNQ49_02655</name>
</gene>
<dbReference type="Gene3D" id="2.30.38.10">
    <property type="entry name" value="Luciferase, Domain 3"/>
    <property type="match status" value="2"/>
</dbReference>
<name>A0ABS8MRE1_9FLAO</name>
<dbReference type="SUPFAM" id="SSF52777">
    <property type="entry name" value="CoA-dependent acyltransferases"/>
    <property type="match status" value="4"/>
</dbReference>
<dbReference type="SUPFAM" id="SSF52151">
    <property type="entry name" value="FabD/lysophospholipase-like"/>
    <property type="match status" value="1"/>
</dbReference>
<dbReference type="PROSITE" id="PS52004">
    <property type="entry name" value="KS3_2"/>
    <property type="match status" value="1"/>
</dbReference>
<dbReference type="InterPro" id="IPR010071">
    <property type="entry name" value="AA_adenyl_dom"/>
</dbReference>
<dbReference type="Pfam" id="PF16197">
    <property type="entry name" value="KAsynt_C_assoc"/>
    <property type="match status" value="1"/>
</dbReference>
<dbReference type="SUPFAM" id="SSF53901">
    <property type="entry name" value="Thiolase-like"/>
    <property type="match status" value="1"/>
</dbReference>
<dbReference type="PANTHER" id="PTHR45527">
    <property type="entry name" value="NONRIBOSOMAL PEPTIDE SYNTHETASE"/>
    <property type="match status" value="1"/>
</dbReference>
<dbReference type="SUPFAM" id="SSF55048">
    <property type="entry name" value="Probable ACP-binding domain of malonyl-CoA ACP transacylase"/>
    <property type="match status" value="1"/>
</dbReference>
<reference evidence="8" key="1">
    <citation type="submission" date="2021-11" db="EMBL/GenBank/DDBJ databases">
        <title>Description of novel Flavobacterium species.</title>
        <authorList>
            <person name="Saticioglu I.B."/>
            <person name="Ay H."/>
            <person name="Altun S."/>
            <person name="Duman M."/>
        </authorList>
    </citation>
    <scope>NUCLEOTIDE SEQUENCE</scope>
    <source>
        <strain evidence="8">F-65</strain>
    </source>
</reference>
<dbReference type="InterPro" id="IPR000873">
    <property type="entry name" value="AMP-dep_synth/lig_dom"/>
</dbReference>
<dbReference type="Gene3D" id="3.30.559.30">
    <property type="entry name" value="Nonribosomal peptide synthetase, condensation domain"/>
    <property type="match status" value="2"/>
</dbReference>
<dbReference type="PROSITE" id="PS00012">
    <property type="entry name" value="PHOSPHOPANTETHEINE"/>
    <property type="match status" value="2"/>
</dbReference>
<proteinExistence type="inferred from homology"/>
<dbReference type="SUPFAM" id="SSF56801">
    <property type="entry name" value="Acetyl-CoA synthetase-like"/>
    <property type="match status" value="2"/>
</dbReference>
<dbReference type="Pfam" id="PF21394">
    <property type="entry name" value="Beta-ketacyl_N"/>
    <property type="match status" value="1"/>
</dbReference>
<dbReference type="Pfam" id="PF00109">
    <property type="entry name" value="ketoacyl-synt"/>
    <property type="match status" value="1"/>
</dbReference>
<evidence type="ECO:0000256" key="3">
    <source>
        <dbReference type="ARBA" id="ARBA00022553"/>
    </source>
</evidence>
<accession>A0ABS8MRE1</accession>
<dbReference type="InterPro" id="IPR036736">
    <property type="entry name" value="ACP-like_sf"/>
</dbReference>
<evidence type="ECO:0000256" key="4">
    <source>
        <dbReference type="ARBA" id="ARBA00022679"/>
    </source>
</evidence>
<dbReference type="PANTHER" id="PTHR45527:SF1">
    <property type="entry name" value="FATTY ACID SYNTHASE"/>
    <property type="match status" value="1"/>
</dbReference>
<dbReference type="InterPro" id="IPR014043">
    <property type="entry name" value="Acyl_transferase_dom"/>
</dbReference>
<dbReference type="Gene3D" id="3.30.559.10">
    <property type="entry name" value="Chloramphenicol acetyltransferase-like domain"/>
    <property type="match status" value="2"/>
</dbReference>
<dbReference type="InterPro" id="IPR049490">
    <property type="entry name" value="C883_1060-like_KR_N"/>
</dbReference>
<dbReference type="Gene3D" id="3.30.70.250">
    <property type="entry name" value="Malonyl-CoA ACP transacylase, ACP-binding"/>
    <property type="match status" value="1"/>
</dbReference>
<keyword evidence="4" id="KW-0808">Transferase</keyword>
<dbReference type="InterPro" id="IPR009081">
    <property type="entry name" value="PP-bd_ACP"/>
</dbReference>
<dbReference type="InterPro" id="IPR018201">
    <property type="entry name" value="Ketoacyl_synth_AS"/>
</dbReference>
<dbReference type="InterPro" id="IPR020845">
    <property type="entry name" value="AMP-binding_CS"/>
</dbReference>
<evidence type="ECO:0000256" key="2">
    <source>
        <dbReference type="ARBA" id="ARBA00022450"/>
    </source>
</evidence>
<feature type="domain" description="Carrier" evidence="6">
    <location>
        <begin position="2132"/>
        <end position="2210"/>
    </location>
</feature>
<dbReference type="Gene3D" id="3.30.70.3290">
    <property type="match status" value="1"/>
</dbReference>
<sequence>MSIIKIINDFKNNDSMLWVENNSIRLFVADHFKSNELKNTITEFKTEIFDFLIFNKIFSKAEFQGKLIFRHNTQESLLSFAQERLWFIEQFEEGTNAYHIPVLYELDATINKEGLKHALQQIVTRHEVLRSTIAQGEDDEFAIQKVNEEPLSILEITLSETDDYELSITEAINRPFNLSSEYPIRVNFYTIKSETDASLNKTILLINIHHIATDGWSKEIFEKEVLAYYEAYISNDKNFSLPELELQYKDYALWQRDYLTGDILEKQLGYWKGKLTGYQTLEFPTDYARPAVVDYRGASQEFSLNKKLSKKLRDLAQREGVTLNTLLLSSVNILLGKYTGQNDIVIGTAIANRHHRLTESLIGFFVNMQANRTILNSSQSFEDLIQEIHNDQVNAQMHQDLPFEKLIDELGVERDASRHPVFQVMFGVQSFGSSKEGFEYNDATPFKTYDFEDVYEVAKYDLSIFIDDSQEELLGEISYATSLFTKESIARLTNHYIYLLNELTQNSNKFHNEISLLNSEDYQQIIHDWNATDKAYSKDKTIQELFEDQVEKTPNNIALVYEGESLTYTQLNEKSNQLARYIREQYQEKTQKELIPDTLIALCLDRSLEMIIGILAVLKAGGAYVPIDPTIPQERIDFVLEDTQAQIILSQRHLDSLSILPQEKVVYIDLSEELYKNDNTNLNQHSQSTDLAYVIYTSGTTGRPKGAMLNHSGIVNRIEWMQNLYPLYSEDVVLQKTPYVFDVSVWELLWANWYGAKIVIAKPDGHKDSEYLHQLIQKEKVTTLHFVPSMLEAYNHYLLEQENKFSPSIKQIFCSGEALNNNTVQQTYKNSIGESLKLHNLYGPTEASIDVTFYETNSTKNVYIGKPIQNTQVYILSPNQRPVPIGVIGELYLGGVGLSRGYLNRPDLTAERFVNNLFATEADKAKGYTKLYKTGDLVRWLADGNIEYLGRNDDQVKIRGYRIELGEIEHAISQIDGINQVCVLARERKTETATTKYLVGYYVSDYEMTSVDIQNRLLEVLPDYMVPTALVAMESFPLTINGKLDKRALPDPEFTSSEADYVAPSTEIETAVCEIWMNLLALDRVGITDDFFKIGGNSILAIQASHRMSKLLGSNVKVADVFKHKTISKLLVHATGQSQIIIPKINSNQGTLSFAQERLWFIEQFEEGSNAFHIPALYELDATINKEALKHALQQVVIRHEVLRSTIEQGENDEYAIQKVHEEPLSILEITWSETDDYELLITEEINRPFNLSNEYPIRVNFYNIRSSSDATINKTILLINIHHIASDGWSKEVFEKEVLAYYDAYLENNTTFKLPELELQYKDYALWQREYLTGDILAKQLKYWKEKLTGYQTLEFPTDYARPSVVDYRGASEEFSLNKERSKKLRDLAQREGVTLNSLLLSAVNILLGKYTGQKDIVIGTAIANRHHSQTEGLIGFFVNTQVNRTQLNASQNFKELIEQVYQGQIDAQLHQDLPFEKLISELEVDRDTSRHSIFQVMFGVQNFGSSKEGFEYNVTTPFKSYELKDAYEVAKFDLSIFIDDSNEELLGIISYATSLFTKESIIQLANHYVYLLDELTKDHNKEYSQISLLSSKDYQELVYNWNATDKAYPKDETIQELFQEQVLKTPNDVALVSGLEKLTYNALNEKSNQLARHIRAQYEEKNKSALTPDTLIVLCMDRSLEMIIGILAVLKAGGTYVPIDPSYPQDRVDYLLEDTQATIILSQRKLKENNQVKLPQDKVIAIDLSEELYLKEDTANLGQYSQSTDLAYIIYTSGTTGKPKGVMIEHHSVINYSNNVNEVLLPEIKNVDFSTNLAFDLSVTTTISSLLLGKKIFIYSDTLTDVDLYAQYLVENKIDFVKGTPSLLANLSLNYFDHYRIKQAFIGGEKLEEFQLAHISKYVDNPIDEYGPTEATVGTTYINKKGIGSKGIGKPYFNFKNYVLDANNVPVPVGVIGELHIGGASLSRGYLNRPELTAERFIDNPFATESDKAKGYTKLYKTGDLVRWLSDGSLEYLGRNDDQVKIRGYRIELGEIEHTISQIEGIKQVCVLAKERKTEVGSTKYLVGYYVLDGMQDVNLDSTSILEKLSQSLPDYMVPSALVAMESLPLTINGKLDKRALPDPDFNTVEDYVMPETELEIKLCVIYAEVLGLASDQVSIHQNFFKMGGNSILSLQLKQKLSRLDEFTNISIADLFEHNSILKLIQSIGPNTLPKYQLQSNSFASSNHEIAIIGSSGAFSGANNITELWHLIANQQEGIKFYNKEECVEFGVEESLLDLPNFVAISGDVEGTDKFDPLFWGISPNEAKQLNPQIRKFIEHSWFVLESTGYSRERKSHNIGVFAGSGNNDYFYDHILNGEMSEQINMWEASASNSKDALATKTAFFLGLSGLANSINTACSTGLVSVVEACKNLQLGTCNMALAGGVSLGTPGDIGYLYEEGMISSKDGHCRTFDYKASGTIGASGVGVVLLKRLEDAVKDGDAILGVIKGYATNNDGDRKTGYTAPSVIGQSECIINAQRMAGVSSNEIDYVECHGTATHLGDPIEVQALREAFAFNEDKKRVLNHKTVLGAVKANIGHTDSAAGTASLIKVCAMLQHNIIPGQVNFESPNPELGLEQTNFEILKQNREWLPNQEKQRLAGVSSFGVGGTNAHVIIGDYIVTPKEQEKTIVEEHSPIKYIVPLSAKSRSSLEQNKTALLNYLAGIQNTQQSVTIRDIAYSLQQRKEQFSHRSAYCAETVEGLIAALKGSVVENQVNTQHNAKTVFMFPGQGAQYTGMLKSLYDNELNFKVIIDKCIGIANQYLEVDLNEVMYPTQKPSQFDINQTQWSQITLFIIEYGLSEYLTQIGVKADAYIGHSIGEYVAATLSGVFSLEDAIKTVISRGQLMQSMESGSMLAIHSSESDIQEIVKEYHCEIAVINSLENIVISGSHDKIQSLKTALENRGIISIKLNVSHAYHSVMMEGVLDKFEKVFSDVKLNTPKKKFISNLTGEFATAEVTSARYWCNQLRNTVQFSKGINTLSVQYNHQVSFIEVGPGKGLCSFMNVYKKSNNYKYLHSVQLFASVKEAEENKENQLSSKEELIAKLWINGIINQPNPPDLFQQAKLQQGLPVYQFDLQKCWLERVEETKTKDQLALLPKEKWLSAPVWVPAFNLDKQYRTDVTVYKNALIFIKEDQLNLYDFNRIAKNSHLVVLDVNHQNTNIFITDNNQFKLNPQKENHFKELSEYLSANNIAFETIIHLSSINNPSDSENALSYSFYSLFLIRQYLLNNIDRDHLLVLTNGLVQITNDDIINPFNGTLVGAIRNINNEFLKLDARIIDIGYENENIFNYINHLVKEVNYKKSDELLAIKFGKLWIERFENVANVSTNESRIKDGDVILITGNLSSFALPTAKYIASKHKVKFILISSDDIYKESILSAYEIERFEIIKTLKAFGSSFEFECVDLYSFEKVNAFIEKTKLTYGNITGIIHTEGASPLDINEYQLENVKNAFKGRIYGLDHLINSVDLNHLNFIASKSSLSSLIGDANRIEFCASNSYLDYLSVNKKKFKNTKIISVNWLWWYDNYTSKEELSENIKTQNFSQDLDRLMYLNSVDYNEGSELFYHLINQTKYEQLAVSKLNIKELKDKLFSSNSNKPTDKEIRILEDDYSETEFKIAKVFANILGLEEISIYDDFFKIGGNSILAIRASHQITELFNVDIGIADLFKHKCTNNLKNILVKDTIKVNVKREKWTI</sequence>
<dbReference type="InterPro" id="IPR014030">
    <property type="entry name" value="Ketoacyl_synth_N"/>
</dbReference>
<comment type="cofactor">
    <cofactor evidence="1">
        <name>pantetheine 4'-phosphate</name>
        <dbReference type="ChEBI" id="CHEBI:47942"/>
    </cofactor>
</comment>
<dbReference type="InterPro" id="IPR023213">
    <property type="entry name" value="CAT-like_dom_sf"/>
</dbReference>
<dbReference type="Gene3D" id="1.10.1200.10">
    <property type="entry name" value="ACP-like"/>
    <property type="match status" value="3"/>
</dbReference>
<dbReference type="Gene3D" id="3.40.50.720">
    <property type="entry name" value="NAD(P)-binding Rossmann-like Domain"/>
    <property type="match status" value="1"/>
</dbReference>
<evidence type="ECO:0000256" key="1">
    <source>
        <dbReference type="ARBA" id="ARBA00001957"/>
    </source>
</evidence>
<dbReference type="CDD" id="cd19531">
    <property type="entry name" value="LCL_NRPS-like"/>
    <property type="match status" value="2"/>
</dbReference>
<organism evidence="8 9">
    <name type="scientific">Flavobacterium pisciphilum</name>
    <dbReference type="NCBI Taxonomy" id="2893755"/>
    <lineage>
        <taxon>Bacteria</taxon>
        <taxon>Pseudomonadati</taxon>
        <taxon>Bacteroidota</taxon>
        <taxon>Flavobacteriia</taxon>
        <taxon>Flavobacteriales</taxon>
        <taxon>Flavobacteriaceae</taxon>
        <taxon>Flavobacterium</taxon>
    </lineage>
</organism>
<keyword evidence="3" id="KW-0597">Phosphoprotein</keyword>
<dbReference type="SUPFAM" id="SSF47336">
    <property type="entry name" value="ACP-like"/>
    <property type="match status" value="3"/>
</dbReference>
<dbReference type="Gene3D" id="3.30.300.30">
    <property type="match status" value="2"/>
</dbReference>
<dbReference type="Gene3D" id="3.40.47.10">
    <property type="match status" value="1"/>
</dbReference>
<dbReference type="InterPro" id="IPR016036">
    <property type="entry name" value="Malonyl_transacylase_ACP-bd"/>
</dbReference>
<dbReference type="InterPro" id="IPR001242">
    <property type="entry name" value="Condensation_dom"/>
</dbReference>
<evidence type="ECO:0000259" key="6">
    <source>
        <dbReference type="PROSITE" id="PS50075"/>
    </source>
</evidence>
<protein>
    <submittedName>
        <fullName evidence="8">Amino acid adenylation domain-containing protein</fullName>
    </submittedName>
</protein>
<dbReference type="NCBIfam" id="NF003417">
    <property type="entry name" value="PRK04813.1"/>
    <property type="match status" value="2"/>
</dbReference>
<dbReference type="NCBIfam" id="TIGR01733">
    <property type="entry name" value="AA-adenyl-dom"/>
    <property type="match status" value="2"/>
</dbReference>
<evidence type="ECO:0000313" key="9">
    <source>
        <dbReference type="Proteomes" id="UP001430919"/>
    </source>
</evidence>
<dbReference type="InterPro" id="IPR014031">
    <property type="entry name" value="Ketoacyl_synth_C"/>
</dbReference>
<comment type="similarity">
    <text evidence="5">In the C-terminal section; belongs to the NRP synthetase family.</text>
</comment>
<dbReference type="Pfam" id="PF00550">
    <property type="entry name" value="PP-binding"/>
    <property type="match status" value="3"/>
</dbReference>
<dbReference type="CDD" id="cd05930">
    <property type="entry name" value="A_NRPS"/>
    <property type="match status" value="2"/>
</dbReference>
<dbReference type="InterPro" id="IPR025110">
    <property type="entry name" value="AMP-bd_C"/>
</dbReference>
<dbReference type="InterPro" id="IPR020841">
    <property type="entry name" value="PKS_Beta-ketoAc_synthase_dom"/>
</dbReference>
<dbReference type="SUPFAM" id="SSF51735">
    <property type="entry name" value="NAD(P)-binding Rossmann-fold domains"/>
    <property type="match status" value="1"/>
</dbReference>
<dbReference type="Pfam" id="PF00698">
    <property type="entry name" value="Acyl_transf_1"/>
    <property type="match status" value="1"/>
</dbReference>
<dbReference type="Pfam" id="PF13193">
    <property type="entry name" value="AMP-binding_C"/>
    <property type="match status" value="2"/>
</dbReference>
<dbReference type="InterPro" id="IPR006162">
    <property type="entry name" value="Ppantetheine_attach_site"/>
</dbReference>
<dbReference type="Gene3D" id="3.40.50.980">
    <property type="match status" value="4"/>
</dbReference>
<evidence type="ECO:0000256" key="5">
    <source>
        <dbReference type="ARBA" id="ARBA00029443"/>
    </source>
</evidence>
<dbReference type="InterPro" id="IPR016035">
    <property type="entry name" value="Acyl_Trfase/lysoPLipase"/>
</dbReference>
<dbReference type="InterPro" id="IPR032821">
    <property type="entry name" value="PKS_assoc"/>
</dbReference>
<dbReference type="EMBL" id="JAJJMO010000001">
    <property type="protein sequence ID" value="MCC9070500.1"/>
    <property type="molecule type" value="Genomic_DNA"/>
</dbReference>
<dbReference type="Proteomes" id="UP001430919">
    <property type="component" value="Unassembled WGS sequence"/>
</dbReference>
<dbReference type="SMART" id="SM00825">
    <property type="entry name" value="PKS_KS"/>
    <property type="match status" value="1"/>
</dbReference>
<dbReference type="Pfam" id="PF00501">
    <property type="entry name" value="AMP-binding"/>
    <property type="match status" value="2"/>
</dbReference>
<feature type="domain" description="Carrier" evidence="6">
    <location>
        <begin position="3644"/>
        <end position="3719"/>
    </location>
</feature>
<keyword evidence="2" id="KW-0596">Phosphopantetheine</keyword>
<dbReference type="RefSeq" id="WP_229987232.1">
    <property type="nucleotide sequence ID" value="NZ_JAJJMO010000001.1"/>
</dbReference>
<comment type="caution">
    <text evidence="8">The sequence shown here is derived from an EMBL/GenBank/DDBJ whole genome shotgun (WGS) entry which is preliminary data.</text>
</comment>
<dbReference type="PROSITE" id="PS00455">
    <property type="entry name" value="AMP_BINDING"/>
    <property type="match status" value="2"/>
</dbReference>
<keyword evidence="9" id="KW-1185">Reference proteome</keyword>
<feature type="domain" description="Ketosynthase family 3 (KS3)" evidence="7">
    <location>
        <begin position="2225"/>
        <end position="2656"/>
    </location>
</feature>
<dbReference type="CDD" id="cd00833">
    <property type="entry name" value="PKS"/>
    <property type="match status" value="1"/>
</dbReference>
<feature type="domain" description="Carrier" evidence="6">
    <location>
        <begin position="1063"/>
        <end position="1138"/>
    </location>
</feature>
<dbReference type="Gene3D" id="3.40.366.10">
    <property type="entry name" value="Malonyl-Coenzyme A Acyl Carrier Protein, domain 2"/>
    <property type="match status" value="1"/>
</dbReference>
<dbReference type="InterPro" id="IPR045851">
    <property type="entry name" value="AMP-bd_C_sf"/>
</dbReference>
<dbReference type="Pfam" id="PF00668">
    <property type="entry name" value="Condensation"/>
    <property type="match status" value="2"/>
</dbReference>
<dbReference type="PROSITE" id="PS00606">
    <property type="entry name" value="KS3_1"/>
    <property type="match status" value="1"/>
</dbReference>
<dbReference type="InterPro" id="IPR013968">
    <property type="entry name" value="PKS_KR"/>
</dbReference>
<dbReference type="InterPro" id="IPR016039">
    <property type="entry name" value="Thiolase-like"/>
</dbReference>
<dbReference type="SMART" id="SM00827">
    <property type="entry name" value="PKS_AT"/>
    <property type="match status" value="1"/>
</dbReference>
<dbReference type="InterPro" id="IPR036291">
    <property type="entry name" value="NAD(P)-bd_dom_sf"/>
</dbReference>
<evidence type="ECO:0000313" key="8">
    <source>
        <dbReference type="EMBL" id="MCC9070500.1"/>
    </source>
</evidence>
<dbReference type="PROSITE" id="PS50075">
    <property type="entry name" value="CARRIER"/>
    <property type="match status" value="3"/>
</dbReference>
<dbReference type="Pfam" id="PF02801">
    <property type="entry name" value="Ketoacyl-synt_C"/>
    <property type="match status" value="1"/>
</dbReference>
<dbReference type="Pfam" id="PF08659">
    <property type="entry name" value="KR"/>
    <property type="match status" value="1"/>
</dbReference>
<dbReference type="InterPro" id="IPR001227">
    <property type="entry name" value="Ac_transferase_dom_sf"/>
</dbReference>